<dbReference type="EMBL" id="JAAGLQ010000500">
    <property type="protein sequence ID" value="NEA18391.1"/>
    <property type="molecule type" value="Genomic_DNA"/>
</dbReference>
<keyword evidence="4 9" id="KW-0808">Transferase</keyword>
<evidence type="ECO:0000256" key="6">
    <source>
        <dbReference type="ARBA" id="ARBA00023136"/>
    </source>
</evidence>
<dbReference type="Pfam" id="PF04464">
    <property type="entry name" value="Glyphos_transf"/>
    <property type="match status" value="1"/>
</dbReference>
<name>A0A6N9U3I9_STRHA</name>
<evidence type="ECO:0000259" key="8">
    <source>
        <dbReference type="Pfam" id="PF00535"/>
    </source>
</evidence>
<feature type="compositionally biased region" description="Low complexity" evidence="7">
    <location>
        <begin position="579"/>
        <end position="599"/>
    </location>
</feature>
<dbReference type="InterPro" id="IPR043148">
    <property type="entry name" value="TagF_C"/>
</dbReference>
<gene>
    <name evidence="9" type="ORF">G3I29_23335</name>
</gene>
<dbReference type="InterPro" id="IPR029044">
    <property type="entry name" value="Nucleotide-diphossugar_trans"/>
</dbReference>
<dbReference type="InterPro" id="IPR051612">
    <property type="entry name" value="Teichoic_Acid_Biosynth"/>
</dbReference>
<evidence type="ECO:0000256" key="3">
    <source>
        <dbReference type="ARBA" id="ARBA00022475"/>
    </source>
</evidence>
<proteinExistence type="inferred from homology"/>
<keyword evidence="5" id="KW-0777">Teichoic acid biosynthesis</keyword>
<feature type="domain" description="Glycosyltransferase 2-like" evidence="8">
    <location>
        <begin position="6"/>
        <end position="170"/>
    </location>
</feature>
<evidence type="ECO:0000256" key="2">
    <source>
        <dbReference type="ARBA" id="ARBA00010488"/>
    </source>
</evidence>
<dbReference type="GO" id="GO:0019350">
    <property type="term" value="P:teichoic acid biosynthetic process"/>
    <property type="evidence" value="ECO:0007669"/>
    <property type="project" value="UniProtKB-KW"/>
</dbReference>
<dbReference type="SUPFAM" id="SSF53756">
    <property type="entry name" value="UDP-Glycosyltransferase/glycogen phosphorylase"/>
    <property type="match status" value="1"/>
</dbReference>
<sequence>MAPRLTVVVPLYNVEEYLGACLESLAGQTMSDLEVVMVDDGSTDNSAGVALEFSRKDPRFRLIRQENAGLGAARNAGAGQAHPDGEFLAFVDSDDVVPSGAYARMIGELDSSGSDFATGNVLRLRTGGTLEQSPMFRKPMERPRRSTHVTRDWLLLGDRIACNKVFRRSFWDRHGFAFPTGVLYEDIAVVLPAHFLAEGVDVVEAPVYHWRDRDGSITTRRAVARGIRDRVTAVSAVSAFLAERGMTEARRRYQEHVLCGDLWLFMEAFGEGDAAFREAFLTHANAFADTVGPAVFDGLPLHLRVKWQLIREGRAAELLALLAHEATDRDTFHVRGLLRPRAQFPGVREPLPHRVTALSAADLPVHAHLTEAVWRDGLLHLSGYAYVRNAPGGPPVAGWLRAGRRLVPLRMRTAATDEAAAGSGRSLHGYERSGFSTVVDPRRLAGRRVSGSTPAVWKLEALVLGGGRPRRGPMRLLGNPAAPAVRYVDGHTRVVPVLSGNKLELRAERIDAVLAGHRPTEAGDGIRIAVRVLGGGTPTALRIQEWHTKEHREYPLMPVARTAPDRPAPDRTAPDRPAPTDGDPAGTGTAETGTAETGAVEDGRTVVAEVPLTSFAGADGDWGVHLVTGVRRTAVAVRPETDAARYPVSGGREVYAAANPSGDLVLTDRCAQPVLTRVRWTDDTRLLLEGTCPPSAGPVELVLRHSGHQEENTVAAEREADAFRAAVAPGAVASLAGVLPLAEGRWFPFLRERGETDPDRYLPLRLAPQLHAALPSHQEAGGRRFTLQRRFHDRLCLESGSVLAVRERGAYGQRRLREAYTAARGGALREAVLYASFDGRQYSDSPRAVHEELARRDTGVEHLWVVRDQQAAVPPGVRPVTLYSAEWYEALARSRWIVTNTHLPEWFERAEGQYVVQTWHGTPLKRVGRDLEGTPHADAAYMASMPRRSAQWSVLVSPNSFSTPVLRRAFGYTGEVLECGYPRNDLLYAPDRAKVAAALRQTLGVPEGHRVVLYAPTWREDRPRRGGRYALDLALDLDEVRRALGEDHVLLVRRHYLVGGSVPEDATVRDVSRHPDVTELMLVSDVLVTDYSSLMFDFAQTGRPMLFHTHDLEHYRDTLRGFCFDFENRAPGPLLPTTAGVIEALRDPEAATAAHRDAYAGFRESFCDLDDGTAAARVVDAMLKGVQA</sequence>
<organism evidence="9 10">
    <name type="scientific">Streptomyces halstedii</name>
    <dbReference type="NCBI Taxonomy" id="1944"/>
    <lineage>
        <taxon>Bacteria</taxon>
        <taxon>Bacillati</taxon>
        <taxon>Actinomycetota</taxon>
        <taxon>Actinomycetes</taxon>
        <taxon>Kitasatosporales</taxon>
        <taxon>Streptomycetaceae</taxon>
        <taxon>Streptomyces</taxon>
    </lineage>
</organism>
<dbReference type="Pfam" id="PF00535">
    <property type="entry name" value="Glycos_transf_2"/>
    <property type="match status" value="1"/>
</dbReference>
<feature type="region of interest" description="Disordered" evidence="7">
    <location>
        <begin position="559"/>
        <end position="599"/>
    </location>
</feature>
<evidence type="ECO:0000256" key="5">
    <source>
        <dbReference type="ARBA" id="ARBA00022944"/>
    </source>
</evidence>
<accession>A0A6N9U3I9</accession>
<feature type="compositionally biased region" description="Basic and acidic residues" evidence="7">
    <location>
        <begin position="563"/>
        <end position="574"/>
    </location>
</feature>
<reference evidence="9 10" key="1">
    <citation type="submission" date="2020-01" db="EMBL/GenBank/DDBJ databases">
        <title>Insect and environment-associated Actinomycetes.</title>
        <authorList>
            <person name="Currrie C."/>
            <person name="Chevrette M."/>
            <person name="Carlson C."/>
            <person name="Stubbendieck R."/>
            <person name="Wendt-Pienkowski E."/>
        </authorList>
    </citation>
    <scope>NUCLEOTIDE SEQUENCE [LARGE SCALE GENOMIC DNA]</scope>
    <source>
        <strain evidence="9 10">SID11342</strain>
    </source>
</reference>
<evidence type="ECO:0000256" key="7">
    <source>
        <dbReference type="SAM" id="MobiDB-lite"/>
    </source>
</evidence>
<evidence type="ECO:0000313" key="9">
    <source>
        <dbReference type="EMBL" id="NEA18391.1"/>
    </source>
</evidence>
<dbReference type="InterPro" id="IPR043149">
    <property type="entry name" value="TagF_N"/>
</dbReference>
<dbReference type="GO" id="GO:0047355">
    <property type="term" value="F:CDP-glycerol glycerophosphotransferase activity"/>
    <property type="evidence" value="ECO:0007669"/>
    <property type="project" value="InterPro"/>
</dbReference>
<dbReference type="AlphaFoldDB" id="A0A6N9U3I9"/>
<dbReference type="InterPro" id="IPR001173">
    <property type="entry name" value="Glyco_trans_2-like"/>
</dbReference>
<comment type="similarity">
    <text evidence="2">Belongs to the CDP-glycerol glycerophosphotransferase family.</text>
</comment>
<keyword evidence="3" id="KW-1003">Cell membrane</keyword>
<dbReference type="GO" id="GO:0005886">
    <property type="term" value="C:plasma membrane"/>
    <property type="evidence" value="ECO:0007669"/>
    <property type="project" value="UniProtKB-SubCell"/>
</dbReference>
<dbReference type="PANTHER" id="PTHR37316:SF3">
    <property type="entry name" value="TEICHOIC ACID GLYCEROL-PHOSPHATE TRANSFERASE"/>
    <property type="match status" value="1"/>
</dbReference>
<evidence type="ECO:0000256" key="1">
    <source>
        <dbReference type="ARBA" id="ARBA00004202"/>
    </source>
</evidence>
<evidence type="ECO:0000256" key="4">
    <source>
        <dbReference type="ARBA" id="ARBA00022679"/>
    </source>
</evidence>
<dbReference type="Gene3D" id="3.40.50.12580">
    <property type="match status" value="1"/>
</dbReference>
<dbReference type="InterPro" id="IPR007554">
    <property type="entry name" value="Glycerophosphate_synth"/>
</dbReference>
<comment type="caution">
    <text evidence="9">The sequence shown here is derived from an EMBL/GenBank/DDBJ whole genome shotgun (WGS) entry which is preliminary data.</text>
</comment>
<protein>
    <submittedName>
        <fullName evidence="9">Glycosyltransferase</fullName>
    </submittedName>
</protein>
<comment type="subcellular location">
    <subcellularLocation>
        <location evidence="1">Cell membrane</location>
        <topology evidence="1">Peripheral membrane protein</topology>
    </subcellularLocation>
</comment>
<dbReference type="RefSeq" id="WP_164347359.1">
    <property type="nucleotide sequence ID" value="NZ_JAAGLQ010000500.1"/>
</dbReference>
<dbReference type="PANTHER" id="PTHR37316">
    <property type="entry name" value="TEICHOIC ACID GLYCEROL-PHOSPHATE PRIMASE"/>
    <property type="match status" value="1"/>
</dbReference>
<dbReference type="CDD" id="cd00761">
    <property type="entry name" value="Glyco_tranf_GTA_type"/>
    <property type="match status" value="1"/>
</dbReference>
<dbReference type="SUPFAM" id="SSF53448">
    <property type="entry name" value="Nucleotide-diphospho-sugar transferases"/>
    <property type="match status" value="1"/>
</dbReference>
<evidence type="ECO:0000313" key="10">
    <source>
        <dbReference type="Proteomes" id="UP000471293"/>
    </source>
</evidence>
<dbReference type="Proteomes" id="UP000471293">
    <property type="component" value="Unassembled WGS sequence"/>
</dbReference>
<dbReference type="Gene3D" id="3.40.50.11820">
    <property type="match status" value="1"/>
</dbReference>
<keyword evidence="6" id="KW-0472">Membrane</keyword>
<dbReference type="Gene3D" id="3.90.550.10">
    <property type="entry name" value="Spore Coat Polysaccharide Biosynthesis Protein SpsA, Chain A"/>
    <property type="match status" value="1"/>
</dbReference>